<organism evidence="2">
    <name type="scientific">marine metagenome</name>
    <dbReference type="NCBI Taxonomy" id="408172"/>
    <lineage>
        <taxon>unclassified sequences</taxon>
        <taxon>metagenomes</taxon>
        <taxon>ecological metagenomes</taxon>
    </lineage>
</organism>
<feature type="coiled-coil region" evidence="1">
    <location>
        <begin position="22"/>
        <end position="49"/>
    </location>
</feature>
<gene>
    <name evidence="2" type="ORF">METZ01_LOCUS18290</name>
</gene>
<evidence type="ECO:0000256" key="1">
    <source>
        <dbReference type="SAM" id="Coils"/>
    </source>
</evidence>
<proteinExistence type="predicted"/>
<dbReference type="AlphaFoldDB" id="A0A381PEL9"/>
<dbReference type="PANTHER" id="PTHR37211">
    <property type="entry name" value="EXPRESSED PROTEIN"/>
    <property type="match status" value="1"/>
</dbReference>
<keyword evidence="1" id="KW-0175">Coiled coil</keyword>
<name>A0A381PEL9_9ZZZZ</name>
<sequence>MTEEKNNIHLKKATLAETSDIYELYEASVQSVEHEIEFIQNTYKEIRGQNAYLFREDFCGTASASCEWIKQGKRNFAISVDIDNSVLEWGEKNRLNQLDENQRARVHLIKSDVTKVNTTPVDLLTAFNFSYFVFKDRETMRLYFSNSYSSLKDDGIFFLDIFGGPEAQEEIREKTEHKNFNYIWEQEIFHPVTHFIRCHIHFHFQDGSKINQAFSYDWRLWTLPEIKELLLEAGFKKVSVYWENEDDDGEGNGEFSIDGEGEADLAWVAYIVAEK</sequence>
<dbReference type="PANTHER" id="PTHR37211:SF1">
    <property type="entry name" value="EXPRESSED PROTEIN"/>
    <property type="match status" value="1"/>
</dbReference>
<dbReference type="InterPro" id="IPR029063">
    <property type="entry name" value="SAM-dependent_MTases_sf"/>
</dbReference>
<dbReference type="Gene3D" id="3.40.50.150">
    <property type="entry name" value="Vaccinia Virus protein VP39"/>
    <property type="match status" value="1"/>
</dbReference>
<dbReference type="SUPFAM" id="SSF53335">
    <property type="entry name" value="S-adenosyl-L-methionine-dependent methyltransferases"/>
    <property type="match status" value="1"/>
</dbReference>
<reference evidence="2" key="1">
    <citation type="submission" date="2018-05" db="EMBL/GenBank/DDBJ databases">
        <authorList>
            <person name="Lanie J.A."/>
            <person name="Ng W.-L."/>
            <person name="Kazmierczak K.M."/>
            <person name="Andrzejewski T.M."/>
            <person name="Davidsen T.M."/>
            <person name="Wayne K.J."/>
            <person name="Tettelin H."/>
            <person name="Glass J.I."/>
            <person name="Rusch D."/>
            <person name="Podicherti R."/>
            <person name="Tsui H.-C.T."/>
            <person name="Winkler M.E."/>
        </authorList>
    </citation>
    <scope>NUCLEOTIDE SEQUENCE</scope>
</reference>
<accession>A0A381PEL9</accession>
<protein>
    <recommendedName>
        <fullName evidence="3">Methyltransferase type 11 domain-containing protein</fullName>
    </recommendedName>
</protein>
<evidence type="ECO:0008006" key="3">
    <source>
        <dbReference type="Google" id="ProtNLM"/>
    </source>
</evidence>
<dbReference type="EMBL" id="UINC01000960">
    <property type="protein sequence ID" value="SUZ65436.1"/>
    <property type="molecule type" value="Genomic_DNA"/>
</dbReference>
<evidence type="ECO:0000313" key="2">
    <source>
        <dbReference type="EMBL" id="SUZ65436.1"/>
    </source>
</evidence>
<dbReference type="Gene3D" id="2.20.25.110">
    <property type="entry name" value="S-adenosyl-L-methionine-dependent methyltransferases"/>
    <property type="match status" value="1"/>
</dbReference>